<name>A0ABD7F987_9GAMM</name>
<feature type="chain" id="PRO_5044751037" evidence="1">
    <location>
        <begin position="19"/>
        <end position="370"/>
    </location>
</feature>
<sequence>MMKKISYLTIAISLAALAGCGGGGSGDSGMTAGGNTSNNGSGDTKLKCDRGILLNSNLTAKSIFDDKLYILDHNYSDDQSHTGQLYASEITRDNQMLYANYKPIYNITLDFLNEDEKYNYQDSYILNSSGLFKQSSYKLQNKGWPILYLNSSNNLNFTVSTFNDTCSLQAEKITYSFKKIDLSGKKIADILPSNISGNISWETEFVFTTREIAYILKDKPDSLQALLNSNATFPQGSIVYIPISGIYDDNQITFSDSDVKEYRSLDEWLSATYPQSSFKHKKAKISGLNVIYSVDSNDNPLYGADDPAIEMNGKIYDGEWYIKGDIFSSNYGLATNNQYGHVNHELPNDYVFFNKSSYDFISSQIQTYYK</sequence>
<evidence type="ECO:0000313" key="2">
    <source>
        <dbReference type="EMBL" id="QXZ24891.1"/>
    </source>
</evidence>
<dbReference type="AlphaFoldDB" id="A0ABD7F987"/>
<proteinExistence type="predicted"/>
<dbReference type="Proteomes" id="UP000827069">
    <property type="component" value="Chromosome"/>
</dbReference>
<evidence type="ECO:0000256" key="1">
    <source>
        <dbReference type="SAM" id="SignalP"/>
    </source>
</evidence>
<accession>A0ABD7F987</accession>
<feature type="signal peptide" evidence="1">
    <location>
        <begin position="1"/>
        <end position="18"/>
    </location>
</feature>
<keyword evidence="1" id="KW-0732">Signal</keyword>
<gene>
    <name evidence="2" type="ORF">I6L31_13635</name>
</gene>
<dbReference type="PROSITE" id="PS51257">
    <property type="entry name" value="PROKAR_LIPOPROTEIN"/>
    <property type="match status" value="1"/>
</dbReference>
<dbReference type="EMBL" id="CP079898">
    <property type="protein sequence ID" value="QXZ24891.1"/>
    <property type="molecule type" value="Genomic_DNA"/>
</dbReference>
<evidence type="ECO:0000313" key="3">
    <source>
        <dbReference type="Proteomes" id="UP000827069"/>
    </source>
</evidence>
<keyword evidence="3" id="KW-1185">Reference proteome</keyword>
<organism evidence="2 3">
    <name type="scientific">Acinetobacter septicus</name>
    <dbReference type="NCBI Taxonomy" id="465797"/>
    <lineage>
        <taxon>Bacteria</taxon>
        <taxon>Pseudomonadati</taxon>
        <taxon>Pseudomonadota</taxon>
        <taxon>Gammaproteobacteria</taxon>
        <taxon>Moraxellales</taxon>
        <taxon>Moraxellaceae</taxon>
        <taxon>Acinetobacter</taxon>
    </lineage>
</organism>
<protein>
    <submittedName>
        <fullName evidence="2">Uncharacterized protein</fullName>
    </submittedName>
</protein>
<reference evidence="2 3" key="1">
    <citation type="submission" date="2021-07" db="EMBL/GenBank/DDBJ databases">
        <title>FDA dAtabase for Regulatory Grade micrObial Sequences (FDA-ARGOS): Supporting development and validation of Infectious Disease Dx tests.</title>
        <authorList>
            <person name="Sproer C."/>
            <person name="Gronow S."/>
            <person name="Severitt S."/>
            <person name="Schroder I."/>
            <person name="Tallon L."/>
            <person name="Sadzewicz L."/>
            <person name="Zhao X."/>
            <person name="Boylan J."/>
            <person name="Ott S."/>
            <person name="Bowen H."/>
            <person name="Vavikolanu K."/>
            <person name="Mehta A."/>
            <person name="Aluvathingal J."/>
            <person name="Nadendla S."/>
            <person name="Lowell S."/>
            <person name="Myers T."/>
            <person name="Yan Y."/>
        </authorList>
    </citation>
    <scope>NUCLEOTIDE SEQUENCE [LARGE SCALE GENOMIC DNA]</scope>
    <source>
        <strain evidence="2 3">FDAARGOS_1401</strain>
    </source>
</reference>